<keyword evidence="6 7" id="KW-0472">Membrane</keyword>
<dbReference type="PANTHER" id="PTHR33452">
    <property type="entry name" value="OXIDOREDUCTASE CATD-RELATED"/>
    <property type="match status" value="1"/>
</dbReference>
<dbReference type="Pfam" id="PF07681">
    <property type="entry name" value="DoxX"/>
    <property type="match status" value="1"/>
</dbReference>
<feature type="transmembrane region" description="Helical" evidence="7">
    <location>
        <begin position="86"/>
        <end position="107"/>
    </location>
</feature>
<gene>
    <name evidence="8" type="ORF">UW57_C0011G0005</name>
</gene>
<keyword evidence="3" id="KW-1003">Cell membrane</keyword>
<evidence type="ECO:0000256" key="3">
    <source>
        <dbReference type="ARBA" id="ARBA00022475"/>
    </source>
</evidence>
<dbReference type="Proteomes" id="UP000034652">
    <property type="component" value="Unassembled WGS sequence"/>
</dbReference>
<accession>A0A0G1IVF0</accession>
<name>A0A0G1IVF0_9BACT</name>
<evidence type="ECO:0000313" key="8">
    <source>
        <dbReference type="EMBL" id="KKT62948.1"/>
    </source>
</evidence>
<reference evidence="8 9" key="1">
    <citation type="journal article" date="2015" name="Nature">
        <title>rRNA introns, odd ribosomes, and small enigmatic genomes across a large radiation of phyla.</title>
        <authorList>
            <person name="Brown C.T."/>
            <person name="Hug L.A."/>
            <person name="Thomas B.C."/>
            <person name="Sharon I."/>
            <person name="Castelle C.J."/>
            <person name="Singh A."/>
            <person name="Wilkins M.J."/>
            <person name="Williams K.H."/>
            <person name="Banfield J.F."/>
        </authorList>
    </citation>
    <scope>NUCLEOTIDE SEQUENCE [LARGE SCALE GENOMIC DNA]</scope>
</reference>
<dbReference type="InterPro" id="IPR032808">
    <property type="entry name" value="DoxX"/>
</dbReference>
<proteinExistence type="inferred from homology"/>
<dbReference type="STRING" id="1618646.UW57_C0011G0005"/>
<evidence type="ECO:0000256" key="1">
    <source>
        <dbReference type="ARBA" id="ARBA00004651"/>
    </source>
</evidence>
<evidence type="ECO:0000256" key="2">
    <source>
        <dbReference type="ARBA" id="ARBA00006679"/>
    </source>
</evidence>
<protein>
    <submittedName>
        <fullName evidence="8">DoxX family protein</fullName>
    </submittedName>
</protein>
<dbReference type="GO" id="GO:0005886">
    <property type="term" value="C:plasma membrane"/>
    <property type="evidence" value="ECO:0007669"/>
    <property type="project" value="UniProtKB-SubCell"/>
</dbReference>
<dbReference type="InterPro" id="IPR051907">
    <property type="entry name" value="DoxX-like_oxidoreductase"/>
</dbReference>
<dbReference type="PANTHER" id="PTHR33452:SF1">
    <property type="entry name" value="INNER MEMBRANE PROTEIN YPHA-RELATED"/>
    <property type="match status" value="1"/>
</dbReference>
<comment type="caution">
    <text evidence="8">The sequence shown here is derived from an EMBL/GenBank/DDBJ whole genome shotgun (WGS) entry which is preliminary data.</text>
</comment>
<sequence>MGAIFLAHGWQKLRSDKIQLAGWLESMKFKPGEFWAWVVTLVECLGGIALVVGLFMQLTALILAIQFIVIILYIKRGQKFIGGWEFDFLIFTALIALLVLGPGAWAFDLPL</sequence>
<comment type="subcellular location">
    <subcellularLocation>
        <location evidence="1">Cell membrane</location>
        <topology evidence="1">Multi-pass membrane protein</topology>
    </subcellularLocation>
</comment>
<dbReference type="EMBL" id="LCIV01000011">
    <property type="protein sequence ID" value="KKT62948.1"/>
    <property type="molecule type" value="Genomic_DNA"/>
</dbReference>
<evidence type="ECO:0000256" key="7">
    <source>
        <dbReference type="SAM" id="Phobius"/>
    </source>
</evidence>
<dbReference type="AlphaFoldDB" id="A0A0G1IVF0"/>
<comment type="similarity">
    <text evidence="2">Belongs to the DoxX family.</text>
</comment>
<evidence type="ECO:0000256" key="5">
    <source>
        <dbReference type="ARBA" id="ARBA00022989"/>
    </source>
</evidence>
<organism evidence="8 9">
    <name type="scientific">Candidatus Giovannonibacteria bacterium GW2011_GWA1_44_29</name>
    <dbReference type="NCBI Taxonomy" id="1618646"/>
    <lineage>
        <taxon>Bacteria</taxon>
        <taxon>Candidatus Giovannoniibacteriota</taxon>
    </lineage>
</organism>
<keyword evidence="4 7" id="KW-0812">Transmembrane</keyword>
<evidence type="ECO:0000313" key="9">
    <source>
        <dbReference type="Proteomes" id="UP000034652"/>
    </source>
</evidence>
<feature type="transmembrane region" description="Helical" evidence="7">
    <location>
        <begin position="58"/>
        <end position="74"/>
    </location>
</feature>
<evidence type="ECO:0000256" key="4">
    <source>
        <dbReference type="ARBA" id="ARBA00022692"/>
    </source>
</evidence>
<keyword evidence="5 7" id="KW-1133">Transmembrane helix</keyword>
<evidence type="ECO:0000256" key="6">
    <source>
        <dbReference type="ARBA" id="ARBA00023136"/>
    </source>
</evidence>